<dbReference type="SUPFAM" id="SSF55961">
    <property type="entry name" value="Bet v1-like"/>
    <property type="match status" value="1"/>
</dbReference>
<feature type="domain" description="Activator of Hsp90 ATPase homologue 1/2-like C-terminal" evidence="2">
    <location>
        <begin position="25"/>
        <end position="154"/>
    </location>
</feature>
<protein>
    <submittedName>
        <fullName evidence="3">SRPBCC family protein</fullName>
    </submittedName>
</protein>
<dbReference type="CDD" id="cd08899">
    <property type="entry name" value="SRPBCC_CalC_Aha1-like_6"/>
    <property type="match status" value="1"/>
</dbReference>
<dbReference type="RefSeq" id="WP_220163400.1">
    <property type="nucleotide sequence ID" value="NZ_CP080507.1"/>
</dbReference>
<keyword evidence="4" id="KW-1185">Reference proteome</keyword>
<accession>A0A8F9TX57</accession>
<dbReference type="AlphaFoldDB" id="A0A8F9TX57"/>
<organism evidence="3 4">
    <name type="scientific">Horticoccus luteus</name>
    <dbReference type="NCBI Taxonomy" id="2862869"/>
    <lineage>
        <taxon>Bacteria</taxon>
        <taxon>Pseudomonadati</taxon>
        <taxon>Verrucomicrobiota</taxon>
        <taxon>Opitutia</taxon>
        <taxon>Opitutales</taxon>
        <taxon>Opitutaceae</taxon>
        <taxon>Horticoccus</taxon>
    </lineage>
</organism>
<evidence type="ECO:0000259" key="2">
    <source>
        <dbReference type="Pfam" id="PF08327"/>
    </source>
</evidence>
<evidence type="ECO:0000256" key="1">
    <source>
        <dbReference type="ARBA" id="ARBA00006817"/>
    </source>
</evidence>
<evidence type="ECO:0000313" key="3">
    <source>
        <dbReference type="EMBL" id="QYM79474.1"/>
    </source>
</evidence>
<comment type="similarity">
    <text evidence="1">Belongs to the AHA1 family.</text>
</comment>
<dbReference type="InterPro" id="IPR023393">
    <property type="entry name" value="START-like_dom_sf"/>
</dbReference>
<dbReference type="InterPro" id="IPR013538">
    <property type="entry name" value="ASHA1/2-like_C"/>
</dbReference>
<proteinExistence type="inferred from homology"/>
<dbReference type="EMBL" id="CP080507">
    <property type="protein sequence ID" value="QYM79474.1"/>
    <property type="molecule type" value="Genomic_DNA"/>
</dbReference>
<reference evidence="3" key="1">
    <citation type="submission" date="2021-08" db="EMBL/GenBank/DDBJ databases">
        <title>Genome of a novel bacterium of the phylum Verrucomicrobia, Oleiharenicola sp. KSB-15.</title>
        <authorList>
            <person name="Chung J.-H."/>
            <person name="Ahn J.-H."/>
            <person name="Yoon Y."/>
            <person name="Kim D.-Y."/>
            <person name="An S.-H."/>
            <person name="Park I."/>
            <person name="Yeon J."/>
        </authorList>
    </citation>
    <scope>NUCLEOTIDE SEQUENCE</scope>
    <source>
        <strain evidence="3">KSB-15</strain>
    </source>
</reference>
<sequence>MNLNEQPARFTAPGEVRLVRTLPGPLERVWDFLTDPAKRARWFAGGPMEPRVGGKVELAFHHKKIAPGETPPEQYKAVHESGFTMPATILRWEPPRVLSYTFDEDSDVTFELTPQGERVLLVLTHRSRGVDLPAVPGYASGWHSHLDLLLALLEGTPPPAFWANHLRLKEFYNAQFAAATDTPPPSV</sequence>
<dbReference type="Pfam" id="PF08327">
    <property type="entry name" value="AHSA1"/>
    <property type="match status" value="1"/>
</dbReference>
<dbReference type="Gene3D" id="3.30.530.20">
    <property type="match status" value="1"/>
</dbReference>
<dbReference type="KEGG" id="ole:K0B96_02330"/>
<evidence type="ECO:0000313" key="4">
    <source>
        <dbReference type="Proteomes" id="UP000825051"/>
    </source>
</evidence>
<dbReference type="Proteomes" id="UP000825051">
    <property type="component" value="Chromosome"/>
</dbReference>
<name>A0A8F9TX57_9BACT</name>
<gene>
    <name evidence="3" type="ORF">K0B96_02330</name>
</gene>